<keyword evidence="2" id="KW-1185">Reference proteome</keyword>
<sequence length="236" mass="27708">MSVVINEKYGATLAVPTHHLEEYPKFVEFMGKYFEHLYRDPSNFPKEVADELTVDERDERGAARFLSDYRANLNLERRFVALEDEEGNQILDADDRPIMVEVDQTDFINAWFDEISFPRPLTPLSDEPVSDVDVIRILKLLKDIFRIRGSEHATKLFFKIFFDVIPVITYPREKISRLDDNFVLDGDNVPRDDDRYQEYSYVIGLPVAYSVEQETFLQIFKDYFHPAGFKVFVENN</sequence>
<dbReference type="EMBL" id="MH375644">
    <property type="protein sequence ID" value="AXC34533.1"/>
    <property type="molecule type" value="Genomic_DNA"/>
</dbReference>
<organism evidence="1 2">
    <name type="scientific">Vibrio phage YC</name>
    <dbReference type="NCBI Taxonomy" id="2267403"/>
    <lineage>
        <taxon>Viruses</taxon>
        <taxon>Duplodnaviria</taxon>
        <taxon>Heunggongvirae</taxon>
        <taxon>Uroviricota</taxon>
        <taxon>Caudoviricetes</taxon>
        <taxon>Pantevenvirales</taxon>
        <taxon>Ackermannviridae</taxon>
        <taxon>Campanilevirus</taxon>
        <taxon>Campanilevirus YC</taxon>
    </lineage>
</organism>
<dbReference type="Pfam" id="PF23786">
    <property type="entry name" value="Baseplate_wedge"/>
    <property type="match status" value="2"/>
</dbReference>
<dbReference type="Proteomes" id="UP000260311">
    <property type="component" value="Segment"/>
</dbReference>
<evidence type="ECO:0000313" key="2">
    <source>
        <dbReference type="Proteomes" id="UP000260311"/>
    </source>
</evidence>
<dbReference type="InterPro" id="IPR057083">
    <property type="entry name" value="Baseplate_wedge"/>
</dbReference>
<evidence type="ECO:0000313" key="1">
    <source>
        <dbReference type="EMBL" id="AXC34533.1"/>
    </source>
</evidence>
<proteinExistence type="predicted"/>
<name>A0A384ZSB3_9CAUD</name>
<protein>
    <submittedName>
        <fullName evidence="1">Baseplate subunit</fullName>
    </submittedName>
</protein>
<accession>A0A384ZSB3</accession>
<dbReference type="RefSeq" id="YP_009838379.1">
    <property type="nucleotide sequence ID" value="NC_048709.1"/>
</dbReference>
<dbReference type="GeneID" id="55608611"/>
<reference evidence="1 2" key="1">
    <citation type="submission" date="2018-05" db="EMBL/GenBank/DDBJ databases">
        <title>The genome of Vibrio coralliilyticus phage YC.</title>
        <authorList>
            <person name="Benler S."/>
        </authorList>
    </citation>
    <scope>NUCLEOTIDE SEQUENCE [LARGE SCALE GENOMIC DNA]</scope>
</reference>
<dbReference type="KEGG" id="vg:55608611"/>